<organism evidence="1 2">
    <name type="scientific">Liberibacter crescens (strain BT-1)</name>
    <dbReference type="NCBI Taxonomy" id="1215343"/>
    <lineage>
        <taxon>Bacteria</taxon>
        <taxon>Pseudomonadati</taxon>
        <taxon>Pseudomonadota</taxon>
        <taxon>Alphaproteobacteria</taxon>
        <taxon>Hyphomicrobiales</taxon>
        <taxon>Rhizobiaceae</taxon>
        <taxon>Liberibacter</taxon>
    </lineage>
</organism>
<dbReference type="EMBL" id="CP003789">
    <property type="protein sequence ID" value="AGA65307.1"/>
    <property type="molecule type" value="Genomic_DNA"/>
</dbReference>
<dbReference type="Proteomes" id="UP000010799">
    <property type="component" value="Chromosome"/>
</dbReference>
<dbReference type="Pfam" id="PF05258">
    <property type="entry name" value="DciA"/>
    <property type="match status" value="1"/>
</dbReference>
<keyword evidence="2" id="KW-1185">Reference proteome</keyword>
<dbReference type="KEGG" id="lcc:B488_13150"/>
<dbReference type="RefSeq" id="WP_015273732.1">
    <property type="nucleotide sequence ID" value="NC_019907.1"/>
</dbReference>
<dbReference type="InterPro" id="IPR007922">
    <property type="entry name" value="DciA-like"/>
</dbReference>
<name>L0EWG9_LIBCB</name>
<evidence type="ECO:0000313" key="2">
    <source>
        <dbReference type="Proteomes" id="UP000010799"/>
    </source>
</evidence>
<accession>L0EWG9</accession>
<dbReference type="HOGENOM" id="CLU_104595_1_1_5"/>
<gene>
    <name evidence="1" type="ordered locus">B488_13150</name>
</gene>
<dbReference type="eggNOG" id="COG5389">
    <property type="taxonomic scope" value="Bacteria"/>
</dbReference>
<dbReference type="InterPro" id="IPR010593">
    <property type="entry name" value="DUF1159"/>
</dbReference>
<dbReference type="AlphaFoldDB" id="L0EWG9"/>
<protein>
    <submittedName>
        <fullName evidence="1">Uncharacterized protein</fullName>
    </submittedName>
</protein>
<dbReference type="PIRSF" id="PIRSF032064">
    <property type="entry name" value="UCP032064"/>
    <property type="match status" value="1"/>
</dbReference>
<sequence length="158" mass="18214">MKHLSEVANSLIDPLLTRKGGIDTSFIRSWDNIIGSDLSNYCRPEKIIWLHRNRGNERVSLNKKLSGGILTIYCERSRVLFLMHSKKQIIERVNGFFGFRAIDQIRVIQRSISSNMCNVNFNSLEPEVLKNVDKKTQCIKDIALRKALMRLGYGVFRS</sequence>
<dbReference type="PATRIC" id="fig|1215343.11.peg.1358"/>
<reference evidence="1 2" key="1">
    <citation type="journal article" date="2012" name="Stand. Genomic Sci.">
        <title>Complete genome sequence of Liberibacter crescens BT-1.</title>
        <authorList>
            <person name="Leonard M.T."/>
            <person name="Fagen J.R."/>
            <person name="Davis-Richardson A.G."/>
            <person name="Davis M.J."/>
            <person name="Triplett E.W."/>
        </authorList>
    </citation>
    <scope>NUCLEOTIDE SEQUENCE [LARGE SCALE GENOMIC DNA]</scope>
    <source>
        <strain evidence="1 2">BT-1</strain>
    </source>
</reference>
<evidence type="ECO:0000313" key="1">
    <source>
        <dbReference type="EMBL" id="AGA65307.1"/>
    </source>
</evidence>
<dbReference type="STRING" id="1215343.B488_13150"/>
<proteinExistence type="predicted"/>